<reference evidence="2" key="1">
    <citation type="journal article" date="2019" name="Int. J. Syst. Evol. Microbiol.">
        <title>The Global Catalogue of Microorganisms (GCM) 10K type strain sequencing project: providing services to taxonomists for standard genome sequencing and annotation.</title>
        <authorList>
            <consortium name="The Broad Institute Genomics Platform"/>
            <consortium name="The Broad Institute Genome Sequencing Center for Infectious Disease"/>
            <person name="Wu L."/>
            <person name="Ma J."/>
        </authorList>
    </citation>
    <scope>NUCLEOTIDE SEQUENCE [LARGE SCALE GENOMIC DNA]</scope>
    <source>
        <strain evidence="2">KCTC 62164</strain>
    </source>
</reference>
<evidence type="ECO:0000313" key="2">
    <source>
        <dbReference type="Proteomes" id="UP001595444"/>
    </source>
</evidence>
<sequence length="62" mass="6672">MQEKTARVTVSSPMTSQADEVSEWPVTWFETFKLAPGRHGAFMCEIALADEVAKAGGPKSSA</sequence>
<proteinExistence type="predicted"/>
<dbReference type="Proteomes" id="UP001595444">
    <property type="component" value="Unassembled WGS sequence"/>
</dbReference>
<organism evidence="1 2">
    <name type="scientific">Kordiimonas pumila</name>
    <dbReference type="NCBI Taxonomy" id="2161677"/>
    <lineage>
        <taxon>Bacteria</taxon>
        <taxon>Pseudomonadati</taxon>
        <taxon>Pseudomonadota</taxon>
        <taxon>Alphaproteobacteria</taxon>
        <taxon>Kordiimonadales</taxon>
        <taxon>Kordiimonadaceae</taxon>
        <taxon>Kordiimonas</taxon>
    </lineage>
</organism>
<keyword evidence="2" id="KW-1185">Reference proteome</keyword>
<protein>
    <submittedName>
        <fullName evidence="1">Uncharacterized protein</fullName>
    </submittedName>
</protein>
<dbReference type="EMBL" id="JBHRSL010000028">
    <property type="protein sequence ID" value="MFC3053759.1"/>
    <property type="molecule type" value="Genomic_DNA"/>
</dbReference>
<comment type="caution">
    <text evidence="1">The sequence shown here is derived from an EMBL/GenBank/DDBJ whole genome shotgun (WGS) entry which is preliminary data.</text>
</comment>
<dbReference type="RefSeq" id="WP_194214422.1">
    <property type="nucleotide sequence ID" value="NZ_CP061205.1"/>
</dbReference>
<name>A0ABV7DAS4_9PROT</name>
<gene>
    <name evidence="1" type="ORF">ACFOKA_17805</name>
</gene>
<accession>A0ABV7DAS4</accession>
<evidence type="ECO:0000313" key="1">
    <source>
        <dbReference type="EMBL" id="MFC3053759.1"/>
    </source>
</evidence>